<accession>A0A382MXH8</accession>
<sequence>VVTGGGAAGTGHGSCFQDEQEEGIAMTKEQVARLRRLRSLAAAGAVAITVGLFAAAPSAIALGALVCFGGSFLALIAYLVTLP</sequence>
<gene>
    <name evidence="2" type="ORF">METZ01_LOCUS306084</name>
</gene>
<keyword evidence="1" id="KW-0472">Membrane</keyword>
<feature type="non-terminal residue" evidence="2">
    <location>
        <position position="1"/>
    </location>
</feature>
<protein>
    <submittedName>
        <fullName evidence="2">Uncharacterized protein</fullName>
    </submittedName>
</protein>
<feature type="transmembrane region" description="Helical" evidence="1">
    <location>
        <begin position="37"/>
        <end position="54"/>
    </location>
</feature>
<evidence type="ECO:0000256" key="1">
    <source>
        <dbReference type="SAM" id="Phobius"/>
    </source>
</evidence>
<feature type="transmembrane region" description="Helical" evidence="1">
    <location>
        <begin position="60"/>
        <end position="80"/>
    </location>
</feature>
<reference evidence="2" key="1">
    <citation type="submission" date="2018-05" db="EMBL/GenBank/DDBJ databases">
        <authorList>
            <person name="Lanie J.A."/>
            <person name="Ng W.-L."/>
            <person name="Kazmierczak K.M."/>
            <person name="Andrzejewski T.M."/>
            <person name="Davidsen T.M."/>
            <person name="Wayne K.J."/>
            <person name="Tettelin H."/>
            <person name="Glass J.I."/>
            <person name="Rusch D."/>
            <person name="Podicherti R."/>
            <person name="Tsui H.-C.T."/>
            <person name="Winkler M.E."/>
        </authorList>
    </citation>
    <scope>NUCLEOTIDE SEQUENCE</scope>
</reference>
<name>A0A382MXH8_9ZZZZ</name>
<keyword evidence="1" id="KW-0812">Transmembrane</keyword>
<dbReference type="AlphaFoldDB" id="A0A382MXH8"/>
<proteinExistence type="predicted"/>
<keyword evidence="1" id="KW-1133">Transmembrane helix</keyword>
<organism evidence="2">
    <name type="scientific">marine metagenome</name>
    <dbReference type="NCBI Taxonomy" id="408172"/>
    <lineage>
        <taxon>unclassified sequences</taxon>
        <taxon>metagenomes</taxon>
        <taxon>ecological metagenomes</taxon>
    </lineage>
</organism>
<evidence type="ECO:0000313" key="2">
    <source>
        <dbReference type="EMBL" id="SVC53230.1"/>
    </source>
</evidence>
<dbReference type="EMBL" id="UINC01096388">
    <property type="protein sequence ID" value="SVC53230.1"/>
    <property type="molecule type" value="Genomic_DNA"/>
</dbReference>